<evidence type="ECO:0000256" key="1">
    <source>
        <dbReference type="ARBA" id="ARBA00003134"/>
    </source>
</evidence>
<evidence type="ECO:0000313" key="10">
    <source>
        <dbReference type="Proteomes" id="UP000428260"/>
    </source>
</evidence>
<comment type="function">
    <text evidence="1 8">Binds directly to 16S ribosomal RNA.</text>
</comment>
<protein>
    <recommendedName>
        <fullName evidence="7 8">Small ribosomal subunit protein bS20</fullName>
    </recommendedName>
</protein>
<keyword evidence="4 8" id="KW-0694">RNA-binding</keyword>
<dbReference type="InterPro" id="IPR036510">
    <property type="entry name" value="Ribosomal_bS20_sf"/>
</dbReference>
<dbReference type="NCBIfam" id="TIGR00029">
    <property type="entry name" value="S20"/>
    <property type="match status" value="1"/>
</dbReference>
<keyword evidence="6 8" id="KW-0687">Ribonucleoprotein</keyword>
<dbReference type="PANTHER" id="PTHR33398">
    <property type="entry name" value="30S RIBOSOMAL PROTEIN S20"/>
    <property type="match status" value="1"/>
</dbReference>
<evidence type="ECO:0000256" key="4">
    <source>
        <dbReference type="ARBA" id="ARBA00022884"/>
    </source>
</evidence>
<dbReference type="GO" id="GO:0015935">
    <property type="term" value="C:small ribosomal subunit"/>
    <property type="evidence" value="ECO:0007669"/>
    <property type="project" value="TreeGrafter"/>
</dbReference>
<dbReference type="HAMAP" id="MF_00500">
    <property type="entry name" value="Ribosomal_bS20"/>
    <property type="match status" value="1"/>
</dbReference>
<evidence type="ECO:0000256" key="5">
    <source>
        <dbReference type="ARBA" id="ARBA00022980"/>
    </source>
</evidence>
<dbReference type="RefSeq" id="WP_158865418.1">
    <property type="nucleotide sequence ID" value="NZ_CP046401.1"/>
</dbReference>
<evidence type="ECO:0000256" key="8">
    <source>
        <dbReference type="HAMAP-Rule" id="MF_00500"/>
    </source>
</evidence>
<dbReference type="PANTHER" id="PTHR33398:SF1">
    <property type="entry name" value="SMALL RIBOSOMAL SUBUNIT PROTEIN BS20C"/>
    <property type="match status" value="1"/>
</dbReference>
<dbReference type="GO" id="GO:0006412">
    <property type="term" value="P:translation"/>
    <property type="evidence" value="ECO:0007669"/>
    <property type="project" value="UniProtKB-UniRule"/>
</dbReference>
<proteinExistence type="inferred from homology"/>
<keyword evidence="10" id="KW-1185">Reference proteome</keyword>
<name>A0A6I6K1U0_9BACT</name>
<evidence type="ECO:0000256" key="6">
    <source>
        <dbReference type="ARBA" id="ARBA00023274"/>
    </source>
</evidence>
<comment type="similarity">
    <text evidence="2 8">Belongs to the bacterial ribosomal protein bS20 family.</text>
</comment>
<dbReference type="AlphaFoldDB" id="A0A6I6K1U0"/>
<keyword evidence="5 8" id="KW-0689">Ribosomal protein</keyword>
<dbReference type="Pfam" id="PF01649">
    <property type="entry name" value="Ribosomal_S20p"/>
    <property type="match status" value="1"/>
</dbReference>
<keyword evidence="3 8" id="KW-0699">rRNA-binding</keyword>
<organism evidence="9 10">
    <name type="scientific">Maribellus comscasis</name>
    <dbReference type="NCBI Taxonomy" id="2681766"/>
    <lineage>
        <taxon>Bacteria</taxon>
        <taxon>Pseudomonadati</taxon>
        <taxon>Bacteroidota</taxon>
        <taxon>Bacteroidia</taxon>
        <taxon>Marinilabiliales</taxon>
        <taxon>Prolixibacteraceae</taxon>
        <taxon>Maribellus</taxon>
    </lineage>
</organism>
<sequence>MAHHKSALKRIRQDEKKRVHNKYYAKTTRNAIKDLRNVTDKAEAEKMYPKVASMIDKLAKKNIIHNNKAANLKSKLAVQLNQL</sequence>
<dbReference type="GO" id="GO:0005829">
    <property type="term" value="C:cytosol"/>
    <property type="evidence" value="ECO:0007669"/>
    <property type="project" value="TreeGrafter"/>
</dbReference>
<dbReference type="EMBL" id="CP046401">
    <property type="protein sequence ID" value="QGY43864.1"/>
    <property type="molecule type" value="Genomic_DNA"/>
</dbReference>
<dbReference type="SUPFAM" id="SSF46992">
    <property type="entry name" value="Ribosomal protein S20"/>
    <property type="match status" value="1"/>
</dbReference>
<evidence type="ECO:0000256" key="2">
    <source>
        <dbReference type="ARBA" id="ARBA00007634"/>
    </source>
</evidence>
<dbReference type="Proteomes" id="UP000428260">
    <property type="component" value="Chromosome"/>
</dbReference>
<dbReference type="GO" id="GO:0070181">
    <property type="term" value="F:small ribosomal subunit rRNA binding"/>
    <property type="evidence" value="ECO:0007669"/>
    <property type="project" value="TreeGrafter"/>
</dbReference>
<dbReference type="InterPro" id="IPR002583">
    <property type="entry name" value="Ribosomal_bS20"/>
</dbReference>
<reference evidence="9 10" key="1">
    <citation type="submission" date="2019-11" db="EMBL/GenBank/DDBJ databases">
        <authorList>
            <person name="Zheng R.K."/>
            <person name="Sun C.M."/>
        </authorList>
    </citation>
    <scope>NUCLEOTIDE SEQUENCE [LARGE SCALE GENOMIC DNA]</scope>
    <source>
        <strain evidence="9 10">WC007</strain>
    </source>
</reference>
<dbReference type="KEGG" id="mcos:GM418_09400"/>
<accession>A0A6I6K1U0</accession>
<dbReference type="Gene3D" id="1.20.58.110">
    <property type="entry name" value="Ribosomal protein S20"/>
    <property type="match status" value="1"/>
</dbReference>
<evidence type="ECO:0000313" key="9">
    <source>
        <dbReference type="EMBL" id="QGY43864.1"/>
    </source>
</evidence>
<evidence type="ECO:0000256" key="7">
    <source>
        <dbReference type="ARBA" id="ARBA00035136"/>
    </source>
</evidence>
<dbReference type="GO" id="GO:0003735">
    <property type="term" value="F:structural constituent of ribosome"/>
    <property type="evidence" value="ECO:0007669"/>
    <property type="project" value="InterPro"/>
</dbReference>
<gene>
    <name evidence="8" type="primary">rpsT</name>
    <name evidence="9" type="ORF">GM418_09400</name>
</gene>
<evidence type="ECO:0000256" key="3">
    <source>
        <dbReference type="ARBA" id="ARBA00022730"/>
    </source>
</evidence>